<proteinExistence type="predicted"/>
<dbReference type="InterPro" id="IPR001375">
    <property type="entry name" value="Peptidase_S9_cat"/>
</dbReference>
<accession>A0A150SP15</accession>
<gene>
    <name evidence="3" type="ORF">BE17_24975</name>
</gene>
<dbReference type="GO" id="GO:0004252">
    <property type="term" value="F:serine-type endopeptidase activity"/>
    <property type="evidence" value="ECO:0007669"/>
    <property type="project" value="TreeGrafter"/>
</dbReference>
<dbReference type="AlphaFoldDB" id="A0A150SP15"/>
<evidence type="ECO:0000256" key="1">
    <source>
        <dbReference type="ARBA" id="ARBA00022801"/>
    </source>
</evidence>
<dbReference type="PANTHER" id="PTHR42776">
    <property type="entry name" value="SERINE PEPTIDASE S9 FAMILY MEMBER"/>
    <property type="match status" value="1"/>
</dbReference>
<dbReference type="PANTHER" id="PTHR42776:SF27">
    <property type="entry name" value="DIPEPTIDYL PEPTIDASE FAMILY MEMBER 6"/>
    <property type="match status" value="1"/>
</dbReference>
<keyword evidence="1" id="KW-0378">Hydrolase</keyword>
<dbReference type="Pfam" id="PF00326">
    <property type="entry name" value="Peptidase_S9"/>
    <property type="match status" value="1"/>
</dbReference>
<protein>
    <recommendedName>
        <fullName evidence="2">Peptidase S9 prolyl oligopeptidase catalytic domain-containing protein</fullName>
    </recommendedName>
</protein>
<evidence type="ECO:0000313" key="3">
    <source>
        <dbReference type="EMBL" id="KYF94110.1"/>
    </source>
</evidence>
<dbReference type="EMBL" id="JEMB01000761">
    <property type="protein sequence ID" value="KYF94110.1"/>
    <property type="molecule type" value="Genomic_DNA"/>
</dbReference>
<organism evidence="3 4">
    <name type="scientific">Sorangium cellulosum</name>
    <name type="common">Polyangium cellulosum</name>
    <dbReference type="NCBI Taxonomy" id="56"/>
    <lineage>
        <taxon>Bacteria</taxon>
        <taxon>Pseudomonadati</taxon>
        <taxon>Myxococcota</taxon>
        <taxon>Polyangia</taxon>
        <taxon>Polyangiales</taxon>
        <taxon>Polyangiaceae</taxon>
        <taxon>Sorangium</taxon>
    </lineage>
</organism>
<evidence type="ECO:0000259" key="2">
    <source>
        <dbReference type="Pfam" id="PF00326"/>
    </source>
</evidence>
<dbReference type="SUPFAM" id="SSF53474">
    <property type="entry name" value="alpha/beta-Hydrolases"/>
    <property type="match status" value="1"/>
</dbReference>
<evidence type="ECO:0000313" key="4">
    <source>
        <dbReference type="Proteomes" id="UP000075635"/>
    </source>
</evidence>
<comment type="caution">
    <text evidence="3">The sequence shown here is derived from an EMBL/GenBank/DDBJ whole genome shotgun (WGS) entry which is preliminary data.</text>
</comment>
<reference evidence="3 4" key="1">
    <citation type="submission" date="2014-02" db="EMBL/GenBank/DDBJ databases">
        <title>The small core and large imbalanced accessory genome model reveals a collaborative survival strategy of Sorangium cellulosum strains in nature.</title>
        <authorList>
            <person name="Han K."/>
            <person name="Peng R."/>
            <person name="Blom J."/>
            <person name="Li Y.-Z."/>
        </authorList>
    </citation>
    <scope>NUCLEOTIDE SEQUENCE [LARGE SCALE GENOMIC DNA]</scope>
    <source>
        <strain evidence="3 4">So0011-07</strain>
    </source>
</reference>
<dbReference type="Proteomes" id="UP000075635">
    <property type="component" value="Unassembled WGS sequence"/>
</dbReference>
<name>A0A150SP15_SORCE</name>
<sequence>MKPDTRYYVDPHDMRGEPFEKRELYRKLSPVSWAGEAATPTLILCGEEDHRCPIGQSEELFAALVRSGKAPVEFIRFPGGDHHLAEHGKPSHRVFYNHRLIAWVERYCAKERRG</sequence>
<dbReference type="InterPro" id="IPR029058">
    <property type="entry name" value="AB_hydrolase_fold"/>
</dbReference>
<dbReference type="Gene3D" id="3.40.50.1820">
    <property type="entry name" value="alpha/beta hydrolase"/>
    <property type="match status" value="1"/>
</dbReference>
<feature type="domain" description="Peptidase S9 prolyl oligopeptidase catalytic" evidence="2">
    <location>
        <begin position="12"/>
        <end position="109"/>
    </location>
</feature>
<dbReference type="GO" id="GO:0006508">
    <property type="term" value="P:proteolysis"/>
    <property type="evidence" value="ECO:0007669"/>
    <property type="project" value="InterPro"/>
</dbReference>